<name>A0A6C0BXE3_9ZZZZ</name>
<dbReference type="AlphaFoldDB" id="A0A6C0BXE3"/>
<protein>
    <recommendedName>
        <fullName evidence="2">Minor capsid protein P11 C-terminal conserved region domain-containing protein</fullName>
    </recommendedName>
</protein>
<feature type="domain" description="Minor capsid protein P11 C-terminal conserved region" evidence="2">
    <location>
        <begin position="109"/>
        <end position="191"/>
    </location>
</feature>
<reference evidence="3" key="1">
    <citation type="journal article" date="2020" name="Nature">
        <title>Giant virus diversity and host interactions through global metagenomics.</title>
        <authorList>
            <person name="Schulz F."/>
            <person name="Roux S."/>
            <person name="Paez-Espino D."/>
            <person name="Jungbluth S."/>
            <person name="Walsh D.A."/>
            <person name="Denef V.J."/>
            <person name="McMahon K.D."/>
            <person name="Konstantinidis K.T."/>
            <person name="Eloe-Fadrosh E.A."/>
            <person name="Kyrpides N.C."/>
            <person name="Woyke T."/>
        </authorList>
    </citation>
    <scope>NUCLEOTIDE SEQUENCE</scope>
    <source>
        <strain evidence="3">GVMAG-M-3300020166-5</strain>
    </source>
</reference>
<feature type="compositionally biased region" description="Low complexity" evidence="1">
    <location>
        <begin position="68"/>
        <end position="81"/>
    </location>
</feature>
<dbReference type="InterPro" id="IPR055730">
    <property type="entry name" value="P11_C"/>
</dbReference>
<organism evidence="3">
    <name type="scientific">viral metagenome</name>
    <dbReference type="NCBI Taxonomy" id="1070528"/>
    <lineage>
        <taxon>unclassified sequences</taxon>
        <taxon>metagenomes</taxon>
        <taxon>organismal metagenomes</taxon>
    </lineage>
</organism>
<evidence type="ECO:0000313" key="3">
    <source>
        <dbReference type="EMBL" id="QHS96752.1"/>
    </source>
</evidence>
<feature type="region of interest" description="Disordered" evidence="1">
    <location>
        <begin position="60"/>
        <end position="107"/>
    </location>
</feature>
<dbReference type="EMBL" id="MN739278">
    <property type="protein sequence ID" value="QHS96752.1"/>
    <property type="molecule type" value="Genomic_DNA"/>
</dbReference>
<evidence type="ECO:0000259" key="2">
    <source>
        <dbReference type="Pfam" id="PF23983"/>
    </source>
</evidence>
<accession>A0A6C0BXE3</accession>
<proteinExistence type="predicted"/>
<feature type="compositionally biased region" description="Polar residues" evidence="1">
    <location>
        <begin position="84"/>
        <end position="97"/>
    </location>
</feature>
<dbReference type="Pfam" id="PF23983">
    <property type="entry name" value="P11_C"/>
    <property type="match status" value="1"/>
</dbReference>
<sequence length="197" mass="20832">MATMNKMLSSMKKHGFLTLLGVLILAYALKEFSHRKGSSFEGVDGSMFKQYVDKVEHEVGIDSPPTQAPGASAPRPAGPEGTNEVPSNITGINSSTHGLPPSCSAKQVVDPSELLPKNTEWSNLAPQSGGGGDLQNVNLLKAGHHAGINTVGNSLRNANLQLRSEPPNPQSSVSPWLNTTIEPDLMRVPLELGCGSQ</sequence>
<evidence type="ECO:0000256" key="1">
    <source>
        <dbReference type="SAM" id="MobiDB-lite"/>
    </source>
</evidence>